<proteinExistence type="predicted"/>
<sequence length="376" mass="40878">MTHAYTPGLRIAEKTKVTSHRALPLLGGVVVKKGDFLKAEDIVAKTYLPGKVHAINAVNRLGIQPKDLREYMLKKEGDSVQKDEPIAETKPWVKMLKSVLHSPIAGAIETISTVTGQILLREPPKPIQVYAHIDGVVIEVIEKEGVVMETIATFIQGIFGVGGETVGELAIAVDGPGDILTAEHIQSGHKDKIIVGGSFIQHDTIDKAKKIGVKGIIVGGFNDEDLRKLLGYDLGVAITGSEDIGITLIITEGFGKIQMAQRTFELLKSRSGAKTSMNGATQIRAGVVRPEVIIPYEKRDETVSEGMDKLIDRGMEIGDPVRIIRVPYFGKIGKIKALPFSPQKIETEATVRILEVEFPDGATAIVPRTNIEMIER</sequence>
<gene>
    <name evidence="1" type="ORF">JETT_0665</name>
</gene>
<protein>
    <recommendedName>
        <fullName evidence="3">KOW domain-containing protein</fullName>
    </recommendedName>
</protein>
<comment type="caution">
    <text evidence="1">The sequence shown here is derived from an EMBL/GenBank/DDBJ whole genome shotgun (WGS) entry which is preliminary data.</text>
</comment>
<evidence type="ECO:0008006" key="3">
    <source>
        <dbReference type="Google" id="ProtNLM"/>
    </source>
</evidence>
<reference evidence="1 2" key="1">
    <citation type="submission" date="2019-04" db="EMBL/GenBank/DDBJ databases">
        <title>Genome of a novel bacterium Candidatus Jettenia ecosi reconstructed from metagenome of an anammox bioreactor.</title>
        <authorList>
            <person name="Mardanov A.V."/>
            <person name="Beletsky A.V."/>
            <person name="Ravin N.V."/>
            <person name="Botchkova E.A."/>
            <person name="Litti Y.V."/>
            <person name="Nozhevnikova A.N."/>
        </authorList>
    </citation>
    <scope>NUCLEOTIDE SEQUENCE [LARGE SCALE GENOMIC DNA]</scope>
    <source>
        <strain evidence="1">J2</strain>
    </source>
</reference>
<organism evidence="1 2">
    <name type="scientific">Candidatus Jettenia ecosi</name>
    <dbReference type="NCBI Taxonomy" id="2494326"/>
    <lineage>
        <taxon>Bacteria</taxon>
        <taxon>Pseudomonadati</taxon>
        <taxon>Planctomycetota</taxon>
        <taxon>Candidatus Brocadiia</taxon>
        <taxon>Candidatus Brocadiales</taxon>
        <taxon>Candidatus Brocadiaceae</taxon>
        <taxon>Candidatus Jettenia</taxon>
    </lineage>
</organism>
<dbReference type="EMBL" id="SULG01000009">
    <property type="protein sequence ID" value="TLD42982.1"/>
    <property type="molecule type" value="Genomic_DNA"/>
</dbReference>
<evidence type="ECO:0000313" key="1">
    <source>
        <dbReference type="EMBL" id="TLD42982.1"/>
    </source>
</evidence>
<dbReference type="AlphaFoldDB" id="A0A533QEF4"/>
<name>A0A533QEF4_9BACT</name>
<accession>A0A533QEF4</accession>
<evidence type="ECO:0000313" key="2">
    <source>
        <dbReference type="Proteomes" id="UP000319783"/>
    </source>
</evidence>
<dbReference type="Proteomes" id="UP000319783">
    <property type="component" value="Unassembled WGS sequence"/>
</dbReference>